<evidence type="ECO:0000256" key="1">
    <source>
        <dbReference type="SAM" id="MobiDB-lite"/>
    </source>
</evidence>
<gene>
    <name evidence="3" type="ORF">H5P28_16810</name>
</gene>
<feature type="region of interest" description="Disordered" evidence="1">
    <location>
        <begin position="666"/>
        <end position="688"/>
    </location>
</feature>
<evidence type="ECO:0000256" key="2">
    <source>
        <dbReference type="SAM" id="Phobius"/>
    </source>
</evidence>
<accession>A0A842HIX1</accession>
<feature type="region of interest" description="Disordered" evidence="1">
    <location>
        <begin position="885"/>
        <end position="913"/>
    </location>
</feature>
<evidence type="ECO:0000313" key="4">
    <source>
        <dbReference type="Proteomes" id="UP000546464"/>
    </source>
</evidence>
<keyword evidence="2" id="KW-0812">Transmembrane</keyword>
<proteinExistence type="predicted"/>
<dbReference type="RefSeq" id="WP_185676856.1">
    <property type="nucleotide sequence ID" value="NZ_JACHVB010000058.1"/>
</dbReference>
<organism evidence="3 4">
    <name type="scientific">Ruficoccus amylovorans</name>
    <dbReference type="NCBI Taxonomy" id="1804625"/>
    <lineage>
        <taxon>Bacteria</taxon>
        <taxon>Pseudomonadati</taxon>
        <taxon>Verrucomicrobiota</taxon>
        <taxon>Opitutia</taxon>
        <taxon>Puniceicoccales</taxon>
        <taxon>Cerasicoccaceae</taxon>
        <taxon>Ruficoccus</taxon>
    </lineage>
</organism>
<feature type="transmembrane region" description="Helical" evidence="2">
    <location>
        <begin position="14"/>
        <end position="34"/>
    </location>
</feature>
<comment type="caution">
    <text evidence="3">The sequence shown here is derived from an EMBL/GenBank/DDBJ whole genome shotgun (WGS) entry which is preliminary data.</text>
</comment>
<sequence>MLPRTPSNSAYREGFALVISLVLMAFIFLLLSSLTTMIRVETRNAGTSVEIVHARENALTALQMAIGELQLYTGPDTRITVPSSVEGEEGWVHVYNSNVSSDLGSDAPIATLASQREGGERALLMTYGERNDTGEVVPVEVRANLIDMGAGSAGLSGANEAAWWIGDESQRVSLAPGHATPEALGMVFSSPEIRSQWLHGASWGLPVNVFSQPATDTDKFDKASNASGLELFLQKNNVADHPLGLTAETVGVLAQSSGEGGLLYDLSTWAFDSGDPDLRAFSIDLPQAVQQKLRDYIESSEVLAAFNGSPFRQSITPNSTIHPIISEIKLNYWLHIENNGSYATGGGMVANQFTYQFHLFPNVEITNPYAVAFDPSRYRVVVDHLPGRDPAISDTDYLQPGPIGTAWNQLEGDGSEYFSVTVYPSASPDLTDSLWTQSWRHTFYLDLNSDYLQARDADNPQIEMLLDPVGLRPGASSLFSQRYQTDSRHDVRKQSWKNIGNARTSFTDTTDSVSPDANTSFFRKPKDISNSNVVPNDSMGIGYAYNQRIDRGENSATAQALAPLEYSMRFNFRSPMPGQEPHKFRVRLYYVPNEYAGGGTYPDRSEDVLLEERWIPMYAEPFQTESGRLGMRTFGADGRRSPNVVIGYQLADDTHSADWLKRTPDPRSIHAPLTKNSSGQPGGGVPYGLNEAVYEGNDDPYEIVSGIPAEGDQTQGVFGQAEGEEPHQRALLFDVPAWSPDNIANLRHAGFSNLSEEQIEADMTGLLEGLSYAPAWSLTTAADTIDLEDDSDMNTEVRAAVRQLQAQLWDKSFLSGYTGDPDDVEISPRYMTFDSKPVSSLSLQPELMASELGRKGSFNVNSISPDAWLALLSSASLDSLYVYRPDSENNPADPDDDDPAASVQIDPGNDGQPYIMSSRIDTHPGLGYYDLLHTDSDPVRREWSSVRPVSTDELETLASEIARLVKERGPFPSLSGFIDSQVLEDALTASNINEHADMITESLPEPTAIQPRYLTAGSLLARIGSRLQARSDTFRVRAYGKYDDSKVWCEALLQRTPDYVDETLPANELPTPGSINERFGRRYTIVAFRWMSEADIQREQAVFNTN</sequence>
<evidence type="ECO:0000313" key="3">
    <source>
        <dbReference type="EMBL" id="MBC2595928.1"/>
    </source>
</evidence>
<keyword evidence="2" id="KW-1133">Transmembrane helix</keyword>
<name>A0A842HIX1_9BACT</name>
<dbReference type="AlphaFoldDB" id="A0A842HIX1"/>
<keyword evidence="2" id="KW-0472">Membrane</keyword>
<dbReference type="Proteomes" id="UP000546464">
    <property type="component" value="Unassembled WGS sequence"/>
</dbReference>
<reference evidence="3 4" key="1">
    <citation type="submission" date="2020-07" db="EMBL/GenBank/DDBJ databases">
        <authorList>
            <person name="Feng X."/>
        </authorList>
    </citation>
    <scope>NUCLEOTIDE SEQUENCE [LARGE SCALE GENOMIC DNA]</scope>
    <source>
        <strain evidence="3 4">JCM31066</strain>
    </source>
</reference>
<protein>
    <submittedName>
        <fullName evidence="3">Uncharacterized protein</fullName>
    </submittedName>
</protein>
<dbReference type="EMBL" id="JACHVB010000058">
    <property type="protein sequence ID" value="MBC2595928.1"/>
    <property type="molecule type" value="Genomic_DNA"/>
</dbReference>
<keyword evidence="4" id="KW-1185">Reference proteome</keyword>